<dbReference type="AlphaFoldDB" id="W5SK77"/>
<accession>W5SK77</accession>
<keyword evidence="2" id="KW-0614">Plasmid</keyword>
<evidence type="ECO:0008006" key="3">
    <source>
        <dbReference type="Google" id="ProtNLM"/>
    </source>
</evidence>
<evidence type="ECO:0000256" key="1">
    <source>
        <dbReference type="SAM" id="Phobius"/>
    </source>
</evidence>
<keyword evidence="1" id="KW-0472">Membrane</keyword>
<dbReference type="EMBL" id="CP004312">
    <property type="protein sequence ID" value="AHH07290.1"/>
    <property type="molecule type" value="Genomic_DNA"/>
</dbReference>
<gene>
    <name evidence="2" type="ORF">BCD_1224</name>
</gene>
<organism evidence="2">
    <name type="scientific">Borrelia crocidurae DOU</name>
    <dbReference type="NCBI Taxonomy" id="1293575"/>
    <lineage>
        <taxon>Bacteria</taxon>
        <taxon>Pseudomonadati</taxon>
        <taxon>Spirochaetota</taxon>
        <taxon>Spirochaetia</taxon>
        <taxon>Spirochaetales</taxon>
        <taxon>Borreliaceae</taxon>
        <taxon>Borrelia</taxon>
    </lineage>
</organism>
<dbReference type="HOGENOM" id="CLU_2599052_0_0_12"/>
<protein>
    <recommendedName>
        <fullName evidence="3">Transmembrane protein</fullName>
    </recommendedName>
</protein>
<geneLocation type="plasmid" evidence="2">
    <name>unnamed</name>
</geneLocation>
<reference evidence="2" key="1">
    <citation type="submission" date="2013-02" db="EMBL/GenBank/DDBJ databases">
        <title>Comparative genomics of Borrelia species.</title>
        <authorList>
            <person name="Schwan T.G."/>
            <person name="Raffel S.J."/>
            <person name="Porcella S.F."/>
        </authorList>
    </citation>
    <scope>NUCLEOTIDE SEQUENCE</scope>
    <source>
        <strain evidence="2">DOU</strain>
        <plasmid evidence="2">unnamed</plasmid>
    </source>
</reference>
<proteinExistence type="predicted"/>
<feature type="transmembrane region" description="Helical" evidence="1">
    <location>
        <begin position="60"/>
        <end position="78"/>
    </location>
</feature>
<keyword evidence="1" id="KW-1133">Transmembrane helix</keyword>
<keyword evidence="1" id="KW-0812">Transmembrane</keyword>
<evidence type="ECO:0000313" key="2">
    <source>
        <dbReference type="EMBL" id="AHH07290.1"/>
    </source>
</evidence>
<sequence length="79" mass="9718">MANVFHNKDKTYFLNVFACTILYNKMNIFNQNILMKQKIILNIQKIYLYLKIQNKRYQEINSKYLVFITLFLLFHYLIT</sequence>
<name>W5SK77_9SPIR</name>